<reference evidence="5 6" key="1">
    <citation type="submission" date="2024-05" db="EMBL/GenBank/DDBJ databases">
        <title>Long read based assembly of the Candida bracarensis genome reveals expanded adhesin content.</title>
        <authorList>
            <person name="Marcet-Houben M."/>
            <person name="Ksiezopolska E."/>
            <person name="Gabaldon T."/>
        </authorList>
    </citation>
    <scope>NUCLEOTIDE SEQUENCE [LARGE SCALE GENOMIC DNA]</scope>
    <source>
        <strain evidence="5 6">CBM6</strain>
    </source>
</reference>
<dbReference type="PANTHER" id="PTHR21483:SF18">
    <property type="entry name" value="RNA POLYMERASE II-ASSOCIATED PROTEIN 1"/>
    <property type="match status" value="1"/>
</dbReference>
<feature type="region of interest" description="Disordered" evidence="2">
    <location>
        <begin position="168"/>
        <end position="199"/>
    </location>
</feature>
<accession>A0ABR4NTP3</accession>
<keyword evidence="6" id="KW-1185">Reference proteome</keyword>
<evidence type="ECO:0000259" key="3">
    <source>
        <dbReference type="Pfam" id="PF08620"/>
    </source>
</evidence>
<feature type="compositionally biased region" description="Basic residues" evidence="2">
    <location>
        <begin position="40"/>
        <end position="50"/>
    </location>
</feature>
<sequence length="444" mass="50986">MDLLGDIVEKDVGEVVEVQELPESGFPELYKPEKVSSWRSRFKQKQMNKRGSKERGQPGVKREPQPQPEAKEEEESEAQKIHRENLEYMRRMTPEQLARERQELMESLDPKLIAKMLKNVQKSDKIFAEIEGASGTWVGGTNENVKGVEDLPPLDEDLVNKALEVENTQTKPKSLTEKQVTIAEPDTNEEGDGETFPPLDDDDVAPLDYQMAQSIDHMANEDLLKDVHFVRPTQQEDETEPLDINDPEFNEKLHQKYFPDLPKDIDKLKWMAPLPQDNVNSNVDDVTECRFDFKGNLVPPNRSIDSTQSGLHHHSENQHLAGYTIIELAHLARSQFPSQRTIAIRTLGRILYKLGKQHYNDQLIVEVNDATEAEEATKHIYMMFWELVKDAQVIQLLELGSDEKFTKNLSIRNYSIEALWLWKQGGGNKYKNDKQDSTKKVGTR</sequence>
<evidence type="ECO:0000259" key="4">
    <source>
        <dbReference type="Pfam" id="PF08621"/>
    </source>
</evidence>
<feature type="compositionally biased region" description="Polar residues" evidence="2">
    <location>
        <begin position="168"/>
        <end position="179"/>
    </location>
</feature>
<dbReference type="InterPro" id="IPR013930">
    <property type="entry name" value="RPAP1_N"/>
</dbReference>
<proteinExistence type="inferred from homology"/>
<dbReference type="EMBL" id="JBEVYD010000005">
    <property type="protein sequence ID" value="KAL3232106.1"/>
    <property type="molecule type" value="Genomic_DNA"/>
</dbReference>
<dbReference type="Proteomes" id="UP001623330">
    <property type="component" value="Unassembled WGS sequence"/>
</dbReference>
<feature type="compositionally biased region" description="Basic and acidic residues" evidence="2">
    <location>
        <begin position="51"/>
        <end position="64"/>
    </location>
</feature>
<feature type="region of interest" description="Disordered" evidence="2">
    <location>
        <begin position="21"/>
        <end position="88"/>
    </location>
</feature>
<dbReference type="InterPro" id="IPR013929">
    <property type="entry name" value="RPAP1_C"/>
</dbReference>
<comment type="caution">
    <text evidence="5">The sequence shown here is derived from an EMBL/GenBank/DDBJ whole genome shotgun (WGS) entry which is preliminary data.</text>
</comment>
<organism evidence="5 6">
    <name type="scientific">Nakaseomyces bracarensis</name>
    <dbReference type="NCBI Taxonomy" id="273131"/>
    <lineage>
        <taxon>Eukaryota</taxon>
        <taxon>Fungi</taxon>
        <taxon>Dikarya</taxon>
        <taxon>Ascomycota</taxon>
        <taxon>Saccharomycotina</taxon>
        <taxon>Saccharomycetes</taxon>
        <taxon>Saccharomycetales</taxon>
        <taxon>Saccharomycetaceae</taxon>
        <taxon>Nakaseomyces</taxon>
    </lineage>
</organism>
<evidence type="ECO:0000313" key="6">
    <source>
        <dbReference type="Proteomes" id="UP001623330"/>
    </source>
</evidence>
<dbReference type="Pfam" id="PF08620">
    <property type="entry name" value="RPAP1_C"/>
    <property type="match status" value="1"/>
</dbReference>
<feature type="compositionally biased region" description="Acidic residues" evidence="2">
    <location>
        <begin position="186"/>
        <end position="199"/>
    </location>
</feature>
<name>A0ABR4NTP3_9SACH</name>
<dbReference type="InterPro" id="IPR039913">
    <property type="entry name" value="RPAP1/Rba50"/>
</dbReference>
<dbReference type="PANTHER" id="PTHR21483">
    <property type="entry name" value="RNA POLYMERASE II-ASSOCIATED PROTEIN 1"/>
    <property type="match status" value="1"/>
</dbReference>
<protein>
    <submittedName>
        <fullName evidence="5">RNA polymerase II-associated protein RBA50</fullName>
    </submittedName>
</protein>
<evidence type="ECO:0000256" key="1">
    <source>
        <dbReference type="ARBA" id="ARBA00009953"/>
    </source>
</evidence>
<dbReference type="Pfam" id="PF08621">
    <property type="entry name" value="RPAP1_N"/>
    <property type="match status" value="1"/>
</dbReference>
<gene>
    <name evidence="5" type="ORF">RNJ44_04022</name>
</gene>
<feature type="domain" description="RPAP1 N-terminal" evidence="4">
    <location>
        <begin position="79"/>
        <end position="122"/>
    </location>
</feature>
<evidence type="ECO:0000256" key="2">
    <source>
        <dbReference type="SAM" id="MobiDB-lite"/>
    </source>
</evidence>
<feature type="compositionally biased region" description="Basic and acidic residues" evidence="2">
    <location>
        <begin position="77"/>
        <end position="88"/>
    </location>
</feature>
<comment type="similarity">
    <text evidence="1">Belongs to the RPAP1 family.</text>
</comment>
<feature type="domain" description="RPAP1 C-terminal" evidence="3">
    <location>
        <begin position="288"/>
        <end position="354"/>
    </location>
</feature>
<evidence type="ECO:0000313" key="5">
    <source>
        <dbReference type="EMBL" id="KAL3232106.1"/>
    </source>
</evidence>